<organism evidence="1 2">
    <name type="scientific">Pararge aegeria aegeria</name>
    <dbReference type="NCBI Taxonomy" id="348720"/>
    <lineage>
        <taxon>Eukaryota</taxon>
        <taxon>Metazoa</taxon>
        <taxon>Ecdysozoa</taxon>
        <taxon>Arthropoda</taxon>
        <taxon>Hexapoda</taxon>
        <taxon>Insecta</taxon>
        <taxon>Pterygota</taxon>
        <taxon>Neoptera</taxon>
        <taxon>Endopterygota</taxon>
        <taxon>Lepidoptera</taxon>
        <taxon>Glossata</taxon>
        <taxon>Ditrysia</taxon>
        <taxon>Papilionoidea</taxon>
        <taxon>Nymphalidae</taxon>
        <taxon>Satyrinae</taxon>
        <taxon>Satyrini</taxon>
        <taxon>Parargina</taxon>
        <taxon>Pararge</taxon>
    </lineage>
</organism>
<name>A0A8S4R6V5_9NEOP</name>
<gene>
    <name evidence="1" type="primary">jg15860</name>
    <name evidence="1" type="ORF">PAEG_LOCUS10604</name>
</gene>
<dbReference type="AlphaFoldDB" id="A0A8S4R6V5"/>
<accession>A0A8S4R6V5</accession>
<dbReference type="Proteomes" id="UP000838756">
    <property type="component" value="Unassembled WGS sequence"/>
</dbReference>
<dbReference type="OrthoDB" id="7480422at2759"/>
<protein>
    <submittedName>
        <fullName evidence="1">Jg15860 protein</fullName>
    </submittedName>
</protein>
<evidence type="ECO:0000313" key="1">
    <source>
        <dbReference type="EMBL" id="CAH2232334.1"/>
    </source>
</evidence>
<proteinExistence type="predicted"/>
<reference evidence="1" key="1">
    <citation type="submission" date="2022-03" db="EMBL/GenBank/DDBJ databases">
        <authorList>
            <person name="Lindestad O."/>
        </authorList>
    </citation>
    <scope>NUCLEOTIDE SEQUENCE</scope>
</reference>
<dbReference type="EMBL" id="CAKXAJ010024890">
    <property type="protein sequence ID" value="CAH2232334.1"/>
    <property type="molecule type" value="Genomic_DNA"/>
</dbReference>
<evidence type="ECO:0000313" key="2">
    <source>
        <dbReference type="Proteomes" id="UP000838756"/>
    </source>
</evidence>
<sequence>MMGATWQRLARYRHSWNRMEDGGVHTELFDLVPPSPFYHRTAWHRKDLYPYVVDIPRTRRKRFASSFLIRTARIWNALPASIFPSAYNIPMYGVPSNQE</sequence>
<keyword evidence="2" id="KW-1185">Reference proteome</keyword>
<comment type="caution">
    <text evidence="1">The sequence shown here is derived from an EMBL/GenBank/DDBJ whole genome shotgun (WGS) entry which is preliminary data.</text>
</comment>